<dbReference type="EMBL" id="MK356558">
    <property type="protein sequence ID" value="QBM91512.1"/>
    <property type="molecule type" value="Genomic_DNA"/>
</dbReference>
<geneLocation type="plasmid" evidence="1">
    <name>pSa1423-160k</name>
</geneLocation>
<name>A0A482EVN9_SALSP</name>
<evidence type="ECO:0000313" key="1">
    <source>
        <dbReference type="EMBL" id="QBM91512.1"/>
    </source>
</evidence>
<sequence length="153" mass="17300">MKEPKKPKHLCGICAVAVVCGGLIAADGFINTSNTSFRLISCCKSTAHFEWRFAESNHESRRFTVDGYTVTSPLVLRTVMLSLEPGIMTGLEAVPKLTLEKTGEIWRKQKATSESNHHCRRKLPPTIRKIIALWSRRLISLHSPHYRLYCTGY</sequence>
<keyword evidence="1" id="KW-0614">Plasmid</keyword>
<accession>A0A482EVN9</accession>
<organism evidence="1">
    <name type="scientific">Salmonella sp</name>
    <dbReference type="NCBI Taxonomy" id="599"/>
    <lineage>
        <taxon>Bacteria</taxon>
        <taxon>Pseudomonadati</taxon>
        <taxon>Pseudomonadota</taxon>
        <taxon>Gammaproteobacteria</taxon>
        <taxon>Enterobacterales</taxon>
        <taxon>Enterobacteriaceae</taxon>
        <taxon>Salmonella</taxon>
    </lineage>
</organism>
<dbReference type="AlphaFoldDB" id="A0A482EVN9"/>
<proteinExistence type="predicted"/>
<reference evidence="1" key="1">
    <citation type="submission" date="2019-01" db="EMBL/GenBank/DDBJ databases">
        <title>Salmonella strain 1423 plasmid sequences.</title>
        <authorList>
            <person name="Chen K."/>
            <person name="Chen S."/>
        </authorList>
    </citation>
    <scope>NUCLEOTIDE SEQUENCE</scope>
    <source>
        <strain evidence="1">Sa1423</strain>
        <plasmid evidence="1">pSa1423-160k</plasmid>
    </source>
</reference>
<protein>
    <submittedName>
        <fullName evidence="1">Uncharacterized protein</fullName>
    </submittedName>
</protein>
<gene>
    <name evidence="1" type="ORF">NNIBIDOC_00183</name>
</gene>